<name>A0A7J8B212_PIPKU</name>
<dbReference type="AlphaFoldDB" id="A0A7J8B212"/>
<protein>
    <recommendedName>
        <fullName evidence="6">IF rod domain-containing protein</fullName>
    </recommendedName>
</protein>
<reference evidence="7 8" key="1">
    <citation type="journal article" date="2020" name="Nature">
        <title>Six reference-quality genomes reveal evolution of bat adaptations.</title>
        <authorList>
            <person name="Jebb D."/>
            <person name="Huang Z."/>
            <person name="Pippel M."/>
            <person name="Hughes G.M."/>
            <person name="Lavrichenko K."/>
            <person name="Devanna P."/>
            <person name="Winkler S."/>
            <person name="Jermiin L.S."/>
            <person name="Skirmuntt E.C."/>
            <person name="Katzourakis A."/>
            <person name="Burkitt-Gray L."/>
            <person name="Ray D.A."/>
            <person name="Sullivan K.A.M."/>
            <person name="Roscito J.G."/>
            <person name="Kirilenko B.M."/>
            <person name="Davalos L.M."/>
            <person name="Corthals A.P."/>
            <person name="Power M.L."/>
            <person name="Jones G."/>
            <person name="Ransome R.D."/>
            <person name="Dechmann D.K.N."/>
            <person name="Locatelli A.G."/>
            <person name="Puechmaille S.J."/>
            <person name="Fedrigo O."/>
            <person name="Jarvis E.D."/>
            <person name="Hiller M."/>
            <person name="Vernes S.C."/>
            <person name="Myers E.W."/>
            <person name="Teeling E.C."/>
        </authorList>
    </citation>
    <scope>NUCLEOTIDE SEQUENCE [LARGE SCALE GENOMIC DNA]</scope>
    <source>
        <strain evidence="7">MPipKuh1</strain>
        <tissue evidence="7">Flight muscle</tissue>
    </source>
</reference>
<feature type="domain" description="IF rod" evidence="6">
    <location>
        <begin position="2"/>
        <end position="179"/>
    </location>
</feature>
<dbReference type="GO" id="GO:0099184">
    <property type="term" value="F:structural constituent of postsynaptic intermediate filament cytoskeleton"/>
    <property type="evidence" value="ECO:0007669"/>
    <property type="project" value="TreeGrafter"/>
</dbReference>
<keyword evidence="2" id="KW-0963">Cytoplasm</keyword>
<evidence type="ECO:0000259" key="6">
    <source>
        <dbReference type="SMART" id="SM01391"/>
    </source>
</evidence>
<sequence length="179" mass="19923">MRHGCLGEAGSNLQAGYEEEVLNRQDAKGLLLEAGKGADEVALIGTEHEKCINSLMDKITLLKKSQEEIQYAQISMEMDVFSKPDLSTMLKDIHGQYKKLAAKNMQNTKGWFKSRFTMLTESTAKNTEATHATKDEVSESCHLLKAKTLVIKACQGMNKALEKQLQELENKQNADISAM</sequence>
<dbReference type="GO" id="GO:0005882">
    <property type="term" value="C:intermediate filament"/>
    <property type="evidence" value="ECO:0007669"/>
    <property type="project" value="UniProtKB-KW"/>
</dbReference>
<evidence type="ECO:0000313" key="8">
    <source>
        <dbReference type="Proteomes" id="UP000558488"/>
    </source>
</evidence>
<dbReference type="PANTHER" id="PTHR45652">
    <property type="entry name" value="GLIAL FIBRILLARY ACIDIC PROTEIN"/>
    <property type="match status" value="1"/>
</dbReference>
<dbReference type="InterPro" id="IPR039008">
    <property type="entry name" value="IF_rod_dom"/>
</dbReference>
<feature type="coiled-coil region" evidence="5">
    <location>
        <begin position="151"/>
        <end position="178"/>
    </location>
</feature>
<dbReference type="EMBL" id="JACAGB010000001">
    <property type="protein sequence ID" value="KAF6392704.1"/>
    <property type="molecule type" value="Genomic_DNA"/>
</dbReference>
<dbReference type="GO" id="GO:0030424">
    <property type="term" value="C:axon"/>
    <property type="evidence" value="ECO:0007669"/>
    <property type="project" value="TreeGrafter"/>
</dbReference>
<evidence type="ECO:0000313" key="7">
    <source>
        <dbReference type="EMBL" id="KAF6392704.1"/>
    </source>
</evidence>
<organism evidence="7 8">
    <name type="scientific">Pipistrellus kuhlii</name>
    <name type="common">Kuhl's pipistrelle</name>
    <dbReference type="NCBI Taxonomy" id="59472"/>
    <lineage>
        <taxon>Eukaryota</taxon>
        <taxon>Metazoa</taxon>
        <taxon>Chordata</taxon>
        <taxon>Craniata</taxon>
        <taxon>Vertebrata</taxon>
        <taxon>Euteleostomi</taxon>
        <taxon>Mammalia</taxon>
        <taxon>Eutheria</taxon>
        <taxon>Laurasiatheria</taxon>
        <taxon>Chiroptera</taxon>
        <taxon>Yangochiroptera</taxon>
        <taxon>Vespertilionidae</taxon>
        <taxon>Pipistrellus</taxon>
    </lineage>
</organism>
<evidence type="ECO:0000256" key="5">
    <source>
        <dbReference type="SAM" id="Coils"/>
    </source>
</evidence>
<dbReference type="GO" id="GO:0099160">
    <property type="term" value="C:postsynaptic intermediate filament cytoskeleton"/>
    <property type="evidence" value="ECO:0007669"/>
    <property type="project" value="TreeGrafter"/>
</dbReference>
<accession>A0A7J8B212</accession>
<evidence type="ECO:0000256" key="1">
    <source>
        <dbReference type="ARBA" id="ARBA00004496"/>
    </source>
</evidence>
<evidence type="ECO:0000256" key="3">
    <source>
        <dbReference type="ARBA" id="ARBA00022754"/>
    </source>
</evidence>
<dbReference type="Pfam" id="PF00038">
    <property type="entry name" value="Filament"/>
    <property type="match status" value="1"/>
</dbReference>
<dbReference type="Gene3D" id="1.20.5.500">
    <property type="entry name" value="Single helix bin"/>
    <property type="match status" value="1"/>
</dbReference>
<comment type="subcellular location">
    <subcellularLocation>
        <location evidence="1">Cytoplasm</location>
    </subcellularLocation>
</comment>
<dbReference type="GO" id="GO:0033693">
    <property type="term" value="P:neurofilament bundle assembly"/>
    <property type="evidence" value="ECO:0007669"/>
    <property type="project" value="TreeGrafter"/>
</dbReference>
<keyword evidence="3" id="KW-0403">Intermediate filament</keyword>
<dbReference type="SMART" id="SM01391">
    <property type="entry name" value="Filament"/>
    <property type="match status" value="1"/>
</dbReference>
<dbReference type="GO" id="GO:0005737">
    <property type="term" value="C:cytoplasm"/>
    <property type="evidence" value="ECO:0007669"/>
    <property type="project" value="UniProtKB-SubCell"/>
</dbReference>
<dbReference type="InterPro" id="IPR050405">
    <property type="entry name" value="Intermediate_filament"/>
</dbReference>
<keyword evidence="4 5" id="KW-0175">Coiled coil</keyword>
<keyword evidence="8" id="KW-1185">Reference proteome</keyword>
<comment type="caution">
    <text evidence="7">The sequence shown here is derived from an EMBL/GenBank/DDBJ whole genome shotgun (WGS) entry which is preliminary data.</text>
</comment>
<dbReference type="PANTHER" id="PTHR45652:SF8">
    <property type="entry name" value="NEUROFILAMENT LIGHT POLYPEPTIDE"/>
    <property type="match status" value="1"/>
</dbReference>
<proteinExistence type="predicted"/>
<dbReference type="Proteomes" id="UP000558488">
    <property type="component" value="Unassembled WGS sequence"/>
</dbReference>
<evidence type="ECO:0000256" key="2">
    <source>
        <dbReference type="ARBA" id="ARBA00022490"/>
    </source>
</evidence>
<gene>
    <name evidence="7" type="ORF">mPipKuh1_007883</name>
</gene>
<evidence type="ECO:0000256" key="4">
    <source>
        <dbReference type="ARBA" id="ARBA00023054"/>
    </source>
</evidence>